<reference evidence="3 4" key="2">
    <citation type="submission" date="2018-11" db="EMBL/GenBank/DDBJ databases">
        <authorList>
            <consortium name="Pathogen Informatics"/>
        </authorList>
    </citation>
    <scope>NUCLEOTIDE SEQUENCE [LARGE SCALE GENOMIC DNA]</scope>
</reference>
<sequence>MFEVHVKTLDGESKTFQIDDDNIPIERQRLIFQGKVLVDDRKLKDCGVASNTIHLVPRPPPRTNADATASSSSPSGSQQPPLNPSNFMNFRQTMNSLFSAGPNFSPAGNTTSMQPDSGGNINIEVNASFGEMCNNHFQQLQRQTTQLLNALDGVSPSVSAISTPSINVDDQATVPAGASESGLSTSSSSSHQTSPLNFQRLADMLAEQRQLWQRLSPHMDRWEAMLRSEHELRTRTSDPGGGAVNPCVAAPDHDATLGTAGAADVELSPLPTDQEQEPMDTSEASTSIDWSQGFFNQVSALLHLHAHMLHLLSDFYVISTTSPTDQPTAGSTDVPAPSPSPAPAAEAQTGPIPAIRPHQSRSLVINEPDSSILYAHINIEPTVVTIARPVVSLSRADTEEPRGRRRSQSANPPSSAPSGVDEHTASDTMPFIVPRQLFEDEFLEFAGRELKCLESSLL</sequence>
<dbReference type="InterPro" id="IPR029071">
    <property type="entry name" value="Ubiquitin-like_domsf"/>
</dbReference>
<dbReference type="Proteomes" id="UP000274429">
    <property type="component" value="Unassembled WGS sequence"/>
</dbReference>
<keyword evidence="4" id="KW-1185">Reference proteome</keyword>
<feature type="compositionally biased region" description="Low complexity" evidence="1">
    <location>
        <begin position="179"/>
        <end position="194"/>
    </location>
</feature>
<protein>
    <submittedName>
        <fullName evidence="5">Ubiquitin-like domain-containing protein</fullName>
    </submittedName>
</protein>
<feature type="region of interest" description="Disordered" evidence="1">
    <location>
        <begin position="395"/>
        <end position="425"/>
    </location>
</feature>
<name>A0A0R3XC62_HYDTA</name>
<dbReference type="AlphaFoldDB" id="A0A0R3XC62"/>
<dbReference type="STRING" id="6205.A0A0R3XC62"/>
<dbReference type="InterPro" id="IPR000626">
    <property type="entry name" value="Ubiquitin-like_dom"/>
</dbReference>
<dbReference type="SMART" id="SM00213">
    <property type="entry name" value="UBQ"/>
    <property type="match status" value="1"/>
</dbReference>
<dbReference type="PANTHER" id="PTHR15204:SF0">
    <property type="entry name" value="LARGE PROLINE-RICH PROTEIN BAG6"/>
    <property type="match status" value="1"/>
</dbReference>
<dbReference type="SUPFAM" id="SSF54236">
    <property type="entry name" value="Ubiquitin-like"/>
    <property type="match status" value="1"/>
</dbReference>
<feature type="compositionally biased region" description="Low complexity" evidence="1">
    <location>
        <begin position="70"/>
        <end position="86"/>
    </location>
</feature>
<evidence type="ECO:0000313" key="3">
    <source>
        <dbReference type="EMBL" id="VDM36102.1"/>
    </source>
</evidence>
<evidence type="ECO:0000313" key="5">
    <source>
        <dbReference type="WBParaSite" id="TTAC_0001113901-mRNA-1"/>
    </source>
</evidence>
<reference evidence="5" key="1">
    <citation type="submission" date="2017-02" db="UniProtKB">
        <authorList>
            <consortium name="WormBaseParasite"/>
        </authorList>
    </citation>
    <scope>IDENTIFICATION</scope>
</reference>
<dbReference type="PROSITE" id="PS50053">
    <property type="entry name" value="UBIQUITIN_2"/>
    <property type="match status" value="1"/>
</dbReference>
<dbReference type="OrthoDB" id="1885901at2759"/>
<gene>
    <name evidence="3" type="ORF">TTAC_LOCUS11122</name>
</gene>
<dbReference type="WBParaSite" id="TTAC_0001113901-mRNA-1">
    <property type="protein sequence ID" value="TTAC_0001113901-mRNA-1"/>
    <property type="gene ID" value="TTAC_0001113901"/>
</dbReference>
<evidence type="ECO:0000256" key="1">
    <source>
        <dbReference type="SAM" id="MobiDB-lite"/>
    </source>
</evidence>
<evidence type="ECO:0000259" key="2">
    <source>
        <dbReference type="PROSITE" id="PS50053"/>
    </source>
</evidence>
<feature type="region of interest" description="Disordered" evidence="1">
    <location>
        <begin position="169"/>
        <end position="194"/>
    </location>
</feature>
<dbReference type="EMBL" id="UYWX01023010">
    <property type="protein sequence ID" value="VDM36102.1"/>
    <property type="molecule type" value="Genomic_DNA"/>
</dbReference>
<dbReference type="Gene3D" id="3.10.20.90">
    <property type="entry name" value="Phosphatidylinositol 3-kinase Catalytic Subunit, Chain A, domain 1"/>
    <property type="match status" value="1"/>
</dbReference>
<dbReference type="GO" id="GO:0051787">
    <property type="term" value="F:misfolded protein binding"/>
    <property type="evidence" value="ECO:0007669"/>
    <property type="project" value="TreeGrafter"/>
</dbReference>
<feature type="compositionally biased region" description="Low complexity" evidence="1">
    <location>
        <begin position="408"/>
        <end position="418"/>
    </location>
</feature>
<dbReference type="GO" id="GO:0071818">
    <property type="term" value="C:BAT3 complex"/>
    <property type="evidence" value="ECO:0007669"/>
    <property type="project" value="TreeGrafter"/>
</dbReference>
<accession>A0A0R3XC62</accession>
<evidence type="ECO:0000313" key="4">
    <source>
        <dbReference type="Proteomes" id="UP000274429"/>
    </source>
</evidence>
<feature type="region of interest" description="Disordered" evidence="1">
    <location>
        <begin position="323"/>
        <end position="358"/>
    </location>
</feature>
<feature type="domain" description="Ubiquitin-like" evidence="2">
    <location>
        <begin position="6"/>
        <end position="52"/>
    </location>
</feature>
<dbReference type="Pfam" id="PF00240">
    <property type="entry name" value="ubiquitin"/>
    <property type="match status" value="1"/>
</dbReference>
<dbReference type="GO" id="GO:0031593">
    <property type="term" value="F:polyubiquitin modification-dependent protein binding"/>
    <property type="evidence" value="ECO:0007669"/>
    <property type="project" value="TreeGrafter"/>
</dbReference>
<proteinExistence type="predicted"/>
<feature type="region of interest" description="Disordered" evidence="1">
    <location>
        <begin position="53"/>
        <end position="86"/>
    </location>
</feature>
<organism evidence="5">
    <name type="scientific">Hydatigena taeniaeformis</name>
    <name type="common">Feline tapeworm</name>
    <name type="synonym">Taenia taeniaeformis</name>
    <dbReference type="NCBI Taxonomy" id="6205"/>
    <lineage>
        <taxon>Eukaryota</taxon>
        <taxon>Metazoa</taxon>
        <taxon>Spiralia</taxon>
        <taxon>Lophotrochozoa</taxon>
        <taxon>Platyhelminthes</taxon>
        <taxon>Cestoda</taxon>
        <taxon>Eucestoda</taxon>
        <taxon>Cyclophyllidea</taxon>
        <taxon>Taeniidae</taxon>
        <taxon>Hydatigera</taxon>
    </lineage>
</organism>
<dbReference type="PANTHER" id="PTHR15204">
    <property type="entry name" value="LARGE PROLINE-RICH PROTEIN BAG6"/>
    <property type="match status" value="1"/>
</dbReference>
<dbReference type="GO" id="GO:0036503">
    <property type="term" value="P:ERAD pathway"/>
    <property type="evidence" value="ECO:0007669"/>
    <property type="project" value="TreeGrafter"/>
</dbReference>